<evidence type="ECO:0000313" key="1">
    <source>
        <dbReference type="EMBL" id="ADW74085.1"/>
    </source>
</evidence>
<dbReference type="OrthoDB" id="6505217at2"/>
<dbReference type="KEGG" id="rah:Rahaq_2478"/>
<sequence>MAEKHVIDLVMSVNKQAEETAMQQIMLRNFIIVMCRSMTDEQKNQVRWQMRQIHQVSDAEHRNGDTDMLEKTRRDVEIMLELIN</sequence>
<dbReference type="AlphaFoldDB" id="A0A0H3FD80"/>
<evidence type="ECO:0000313" key="2">
    <source>
        <dbReference type="Proteomes" id="UP000007257"/>
    </source>
</evidence>
<dbReference type="Proteomes" id="UP000007257">
    <property type="component" value="Chromosome"/>
</dbReference>
<name>A0A0H3FD80_RAHSY</name>
<dbReference type="RefSeq" id="WP_013575785.1">
    <property type="nucleotide sequence ID" value="NC_015061.1"/>
</dbReference>
<proteinExistence type="predicted"/>
<dbReference type="eggNOG" id="ENOG5031RTF">
    <property type="taxonomic scope" value="Bacteria"/>
</dbReference>
<dbReference type="HOGENOM" id="CLU_2525133_0_0_6"/>
<protein>
    <submittedName>
        <fullName evidence="1">Uncharacterized protein</fullName>
    </submittedName>
</protein>
<dbReference type="GeneID" id="95416905"/>
<reference evidence="2" key="1">
    <citation type="submission" date="2011-01" db="EMBL/GenBank/DDBJ databases">
        <title>Complete sequence of chromosome of Rahnella sp. Y9602.</title>
        <authorList>
            <consortium name="US DOE Joint Genome Institute"/>
            <person name="Lucas S."/>
            <person name="Copeland A."/>
            <person name="Lapidus A."/>
            <person name="Cheng J.-F."/>
            <person name="Goodwin L."/>
            <person name="Pitluck S."/>
            <person name="Lu M."/>
            <person name="Detter J.C."/>
            <person name="Han C."/>
            <person name="Tapia R."/>
            <person name="Land M."/>
            <person name="Hauser L."/>
            <person name="Kyrpides N."/>
            <person name="Ivanova N."/>
            <person name="Ovchinnikova G."/>
            <person name="Pagani I."/>
            <person name="Sobecky P.A."/>
            <person name="Martinez R.J."/>
            <person name="Woyke T."/>
        </authorList>
    </citation>
    <scope>NUCLEOTIDE SEQUENCE [LARGE SCALE GENOMIC DNA]</scope>
    <source>
        <strain evidence="2">Y9602</strain>
    </source>
</reference>
<reference evidence="1 2" key="2">
    <citation type="journal article" date="2012" name="J. Bacteriol.">
        <title>Complete Genome Sequence of Rahnella sp. Strain Y9602, a Gammaproteobacterium Isolate from Metal- and Radionuclide-Contaminated Soil.</title>
        <authorList>
            <person name="Martinez R.J."/>
            <person name="Bruce D."/>
            <person name="Detter C."/>
            <person name="Goodwin L.A."/>
            <person name="Han J."/>
            <person name="Han C.S."/>
            <person name="Held B."/>
            <person name="Land M.L."/>
            <person name="Mikhailova N."/>
            <person name="Nolan M."/>
            <person name="Pennacchio L."/>
            <person name="Pitluck S."/>
            <person name="Tapia R."/>
            <person name="Woyke T."/>
            <person name="Sobecky P.A."/>
        </authorList>
    </citation>
    <scope>NUCLEOTIDE SEQUENCE [LARGE SCALE GENOMIC DNA]</scope>
    <source>
        <strain evidence="1 2">Y9602</strain>
    </source>
</reference>
<organism evidence="1 2">
    <name type="scientific">Rahnella sp. (strain Y9602)</name>
    <dbReference type="NCBI Taxonomy" id="2703885"/>
    <lineage>
        <taxon>Bacteria</taxon>
        <taxon>Pseudomonadati</taxon>
        <taxon>Pseudomonadota</taxon>
        <taxon>Gammaproteobacteria</taxon>
        <taxon>Enterobacterales</taxon>
        <taxon>Yersiniaceae</taxon>
        <taxon>Rahnella</taxon>
    </lineage>
</organism>
<accession>A0A0H3FD80</accession>
<gene>
    <name evidence="1" type="ordered locus">Rahaq_2478</name>
</gene>
<dbReference type="EMBL" id="CP002505">
    <property type="protein sequence ID" value="ADW74085.1"/>
    <property type="molecule type" value="Genomic_DNA"/>
</dbReference>